<dbReference type="InterPro" id="IPR004360">
    <property type="entry name" value="Glyas_Fos-R_dOase_dom"/>
</dbReference>
<dbReference type="Proteomes" id="UP000054877">
    <property type="component" value="Unassembled WGS sequence"/>
</dbReference>
<organism evidence="2 3">
    <name type="scientific">Legionella spiritensis</name>
    <dbReference type="NCBI Taxonomy" id="452"/>
    <lineage>
        <taxon>Bacteria</taxon>
        <taxon>Pseudomonadati</taxon>
        <taxon>Pseudomonadota</taxon>
        <taxon>Gammaproteobacteria</taxon>
        <taxon>Legionellales</taxon>
        <taxon>Legionellaceae</taxon>
        <taxon>Legionella</taxon>
    </lineage>
</organism>
<dbReference type="InterPro" id="IPR037523">
    <property type="entry name" value="VOC_core"/>
</dbReference>
<keyword evidence="3" id="KW-1185">Reference proteome</keyword>
<evidence type="ECO:0000259" key="1">
    <source>
        <dbReference type="PROSITE" id="PS51819"/>
    </source>
</evidence>
<dbReference type="PIRSF" id="PIRSF039020">
    <property type="entry name" value="EhpR"/>
    <property type="match status" value="1"/>
</dbReference>
<evidence type="ECO:0000313" key="3">
    <source>
        <dbReference type="Proteomes" id="UP000054877"/>
    </source>
</evidence>
<name>A0A0W0YWB4_LEGSP</name>
<feature type="domain" description="VOC" evidence="1">
    <location>
        <begin position="4"/>
        <end position="121"/>
    </location>
</feature>
<dbReference type="STRING" id="452.Lspi_2779"/>
<dbReference type="EMBL" id="LNYX01000034">
    <property type="protein sequence ID" value="KTD61159.1"/>
    <property type="molecule type" value="Genomic_DNA"/>
</dbReference>
<evidence type="ECO:0000313" key="2">
    <source>
        <dbReference type="EMBL" id="KTD61159.1"/>
    </source>
</evidence>
<proteinExistence type="predicted"/>
<dbReference type="RefSeq" id="WP_058484691.1">
    <property type="nucleotide sequence ID" value="NZ_CAAAII010000012.1"/>
</dbReference>
<dbReference type="PATRIC" id="fig|452.5.peg.3076"/>
<sequence length="124" mass="13915">MLSDPNLVIFYVDNPMVSARFYERLLGHQPVESSPTFVLFVLKSGSRLGLWSRHTVEPATTVSGGGTELAFQVDTGNKVDELHAIWQRQAINIVQPPVKMSFGYTFTALDPDNHRLRVFALQPE</sequence>
<dbReference type="Pfam" id="PF00903">
    <property type="entry name" value="Glyoxalase"/>
    <property type="match status" value="1"/>
</dbReference>
<dbReference type="InterPro" id="IPR029068">
    <property type="entry name" value="Glyas_Bleomycin-R_OHBP_Dase"/>
</dbReference>
<dbReference type="SUPFAM" id="SSF54593">
    <property type="entry name" value="Glyoxalase/Bleomycin resistance protein/Dihydroxybiphenyl dioxygenase"/>
    <property type="match status" value="1"/>
</dbReference>
<dbReference type="AlphaFoldDB" id="A0A0W0YWB4"/>
<comment type="caution">
    <text evidence="2">The sequence shown here is derived from an EMBL/GenBank/DDBJ whole genome shotgun (WGS) entry which is preliminary data.</text>
</comment>
<accession>A0A0W0YWB4</accession>
<dbReference type="Gene3D" id="3.30.720.120">
    <property type="match status" value="1"/>
</dbReference>
<dbReference type="PROSITE" id="PS51819">
    <property type="entry name" value="VOC"/>
    <property type="match status" value="1"/>
</dbReference>
<dbReference type="OrthoDB" id="9806945at2"/>
<gene>
    <name evidence="2" type="ORF">Lspi_2779</name>
</gene>
<reference evidence="2 3" key="1">
    <citation type="submission" date="2015-11" db="EMBL/GenBank/DDBJ databases">
        <title>Genomic analysis of 38 Legionella species identifies large and diverse effector repertoires.</title>
        <authorList>
            <person name="Burstein D."/>
            <person name="Amaro F."/>
            <person name="Zusman T."/>
            <person name="Lifshitz Z."/>
            <person name="Cohen O."/>
            <person name="Gilbert J.A."/>
            <person name="Pupko T."/>
            <person name="Shuman H.A."/>
            <person name="Segal G."/>
        </authorList>
    </citation>
    <scope>NUCLEOTIDE SEQUENCE [LARGE SCALE GENOMIC DNA]</scope>
    <source>
        <strain evidence="2 3">Mt.St.Helens-9</strain>
    </source>
</reference>
<protein>
    <submittedName>
        <fullName evidence="2">Bleomycin resistance protein</fullName>
    </submittedName>
</protein>
<dbReference type="InterPro" id="IPR026275">
    <property type="entry name" value="Glyoxalase/dOase/EhpR"/>
</dbReference>
<dbReference type="Gene3D" id="3.30.720.110">
    <property type="match status" value="1"/>
</dbReference>